<protein>
    <recommendedName>
        <fullName evidence="3">Polyketide cyclase/dehydrase</fullName>
    </recommendedName>
</protein>
<proteinExistence type="predicted"/>
<dbReference type="EMBL" id="CP002839">
    <property type="protein sequence ID" value="AEH38553.1"/>
    <property type="molecule type" value="Genomic_DNA"/>
</dbReference>
<sequence length="201" mass="22776">MHSLCGLKTIAILTFEPLVRPVVDRILLSTVAYRSPEEVFPYVRSFTDYPRYTEHLKEVTVHGDGGVGSVYDLRLAWWKLSYTARSKVTAISAPNSLEWRLINDIDARGEWRVEAEPEALPADADTDAETASRIYFEAVYDPYSANENAISLPRFVSLDWVIEKVEPRLLGEAEAVVERLVADIEQRSTPRDVELTVHEVP</sequence>
<dbReference type="InterPro" id="IPR023393">
    <property type="entry name" value="START-like_dom_sf"/>
</dbReference>
<dbReference type="SUPFAM" id="SSF55961">
    <property type="entry name" value="Bet v1-like"/>
    <property type="match status" value="1"/>
</dbReference>
<evidence type="ECO:0000313" key="1">
    <source>
        <dbReference type="EMBL" id="AEH38553.1"/>
    </source>
</evidence>
<dbReference type="Pfam" id="PF10604">
    <property type="entry name" value="Polyketide_cyc2"/>
    <property type="match status" value="1"/>
</dbReference>
<dbReference type="CDD" id="cd07812">
    <property type="entry name" value="SRPBCC"/>
    <property type="match status" value="1"/>
</dbReference>
<accession>F8D3B6</accession>
<name>F8D3B6_HALXS</name>
<dbReference type="HOGENOM" id="CLU_1507348_0_0_2"/>
<reference evidence="1 2" key="1">
    <citation type="journal article" date="2012" name="Stand. Genomic Sci.">
        <title>Complete genome sequence of Halopiger xanaduensis type strain (SH-6(T)).</title>
        <authorList>
            <person name="Anderson I."/>
            <person name="Tindall B.J."/>
            <person name="Rohde M."/>
            <person name="Lucas S."/>
            <person name="Han J."/>
            <person name="Lapidus A."/>
            <person name="Cheng J.F."/>
            <person name="Goodwin L."/>
            <person name="Pitluck S."/>
            <person name="Peters L."/>
            <person name="Pati A."/>
            <person name="Mikhailova N."/>
            <person name="Pagani I."/>
            <person name="Teshima H."/>
            <person name="Han C."/>
            <person name="Tapia R."/>
            <person name="Land M."/>
            <person name="Woyke T."/>
            <person name="Klenk H.P."/>
            <person name="Kyrpides N."/>
            <person name="Ivanova N."/>
        </authorList>
    </citation>
    <scope>NUCLEOTIDE SEQUENCE [LARGE SCALE GENOMIC DNA]</scope>
    <source>
        <strain evidence="2">DSM 18323 / JCM 14033 / SH-6</strain>
    </source>
</reference>
<dbReference type="eggNOG" id="arCOG02899">
    <property type="taxonomic scope" value="Archaea"/>
</dbReference>
<keyword evidence="2" id="KW-1185">Reference proteome</keyword>
<dbReference type="KEGG" id="hxa:Halxa_3948"/>
<dbReference type="Gene3D" id="3.30.530.20">
    <property type="match status" value="1"/>
</dbReference>
<dbReference type="InterPro" id="IPR019587">
    <property type="entry name" value="Polyketide_cyclase/dehydratase"/>
</dbReference>
<dbReference type="AlphaFoldDB" id="F8D3B6"/>
<organism evidence="1 2">
    <name type="scientific">Halopiger xanaduensis (strain DSM 18323 / JCM 14033 / SH-6)</name>
    <dbReference type="NCBI Taxonomy" id="797210"/>
    <lineage>
        <taxon>Archaea</taxon>
        <taxon>Methanobacteriati</taxon>
        <taxon>Methanobacteriota</taxon>
        <taxon>Stenosarchaea group</taxon>
        <taxon>Halobacteria</taxon>
        <taxon>Halobacteriales</taxon>
        <taxon>Natrialbaceae</taxon>
        <taxon>Halopiger</taxon>
    </lineage>
</organism>
<gene>
    <name evidence="1" type="ordered locus">Halxa_3948</name>
</gene>
<dbReference type="STRING" id="797210.Halxa_3948"/>
<dbReference type="Proteomes" id="UP000006794">
    <property type="component" value="Chromosome"/>
</dbReference>
<evidence type="ECO:0008006" key="3">
    <source>
        <dbReference type="Google" id="ProtNLM"/>
    </source>
</evidence>
<evidence type="ECO:0000313" key="2">
    <source>
        <dbReference type="Proteomes" id="UP000006794"/>
    </source>
</evidence>